<feature type="transmembrane region" description="Helical" evidence="1">
    <location>
        <begin position="95"/>
        <end position="113"/>
    </location>
</feature>
<dbReference type="InParanoid" id="G9MLM4"/>
<keyword evidence="1" id="KW-0472">Membrane</keyword>
<keyword evidence="1" id="KW-0812">Transmembrane</keyword>
<reference evidence="2 3" key="1">
    <citation type="journal article" date="2011" name="Genome Biol.">
        <title>Comparative genome sequence analysis underscores mycoparasitism as the ancestral life style of Trichoderma.</title>
        <authorList>
            <person name="Kubicek C.P."/>
            <person name="Herrera-Estrella A."/>
            <person name="Seidl-Seiboth V."/>
            <person name="Martinez D.A."/>
            <person name="Druzhinina I.S."/>
            <person name="Thon M."/>
            <person name="Zeilinger S."/>
            <person name="Casas-Flores S."/>
            <person name="Horwitz B.A."/>
            <person name="Mukherjee P.K."/>
            <person name="Mukherjee M."/>
            <person name="Kredics L."/>
            <person name="Alcaraz L.D."/>
            <person name="Aerts A."/>
            <person name="Antal Z."/>
            <person name="Atanasova L."/>
            <person name="Cervantes-Badillo M.G."/>
            <person name="Challacombe J."/>
            <person name="Chertkov O."/>
            <person name="McCluskey K."/>
            <person name="Coulpier F."/>
            <person name="Deshpande N."/>
            <person name="von Doehren H."/>
            <person name="Ebbole D.J."/>
            <person name="Esquivel-Naranjo E.U."/>
            <person name="Fekete E."/>
            <person name="Flipphi M."/>
            <person name="Glaser F."/>
            <person name="Gomez-Rodriguez E.Y."/>
            <person name="Gruber S."/>
            <person name="Han C."/>
            <person name="Henrissat B."/>
            <person name="Hermosa R."/>
            <person name="Hernandez-Onate M."/>
            <person name="Karaffa L."/>
            <person name="Kosti I."/>
            <person name="Le Crom S."/>
            <person name="Lindquist E."/>
            <person name="Lucas S."/>
            <person name="Luebeck M."/>
            <person name="Luebeck P.S."/>
            <person name="Margeot A."/>
            <person name="Metz B."/>
            <person name="Misra M."/>
            <person name="Nevalainen H."/>
            <person name="Omann M."/>
            <person name="Packer N."/>
            <person name="Perrone G."/>
            <person name="Uresti-Rivera E.E."/>
            <person name="Salamov A."/>
            <person name="Schmoll M."/>
            <person name="Seiboth B."/>
            <person name="Shapiro H."/>
            <person name="Sukno S."/>
            <person name="Tamayo-Ramos J.A."/>
            <person name="Tisch D."/>
            <person name="Wiest A."/>
            <person name="Wilkinson H.H."/>
            <person name="Zhang M."/>
            <person name="Coutinho P.M."/>
            <person name="Kenerley C.M."/>
            <person name="Monte E."/>
            <person name="Baker S.E."/>
            <person name="Grigoriev I.V."/>
        </authorList>
    </citation>
    <scope>NUCLEOTIDE SEQUENCE [LARGE SCALE GENOMIC DNA]</scope>
    <source>
        <strain evidence="3">Gv29-8 / FGSC 10586</strain>
    </source>
</reference>
<name>G9MLM4_HYPVG</name>
<dbReference type="RefSeq" id="XP_013958464.1">
    <property type="nucleotide sequence ID" value="XM_014102989.1"/>
</dbReference>
<accession>G9MLM4</accession>
<keyword evidence="3" id="KW-1185">Reference proteome</keyword>
<dbReference type="AlphaFoldDB" id="G9MLM4"/>
<comment type="caution">
    <text evidence="2">The sequence shown here is derived from an EMBL/GenBank/DDBJ whole genome shotgun (WGS) entry which is preliminary data.</text>
</comment>
<sequence length="136" mass="14890">MPATNMCTINPESTVIQPTALAPVHHYNPEAGISLDPPQLNHQTAVCTRDILTQARAQTAKVCRREWQFFVRVTVALLSIASAYLGGFLCHDANLGIKIGAVLALSTAIFEVLEKMLYRGPARDSDSRDQILARLC</sequence>
<dbReference type="Proteomes" id="UP000007115">
    <property type="component" value="Unassembled WGS sequence"/>
</dbReference>
<proteinExistence type="predicted"/>
<dbReference type="VEuPathDB" id="FungiDB:TRIVIDRAFT_219710"/>
<feature type="transmembrane region" description="Helical" evidence="1">
    <location>
        <begin position="69"/>
        <end position="89"/>
    </location>
</feature>
<organism evidence="2 3">
    <name type="scientific">Hypocrea virens (strain Gv29-8 / FGSC 10586)</name>
    <name type="common">Gliocladium virens</name>
    <name type="synonym">Trichoderma virens</name>
    <dbReference type="NCBI Taxonomy" id="413071"/>
    <lineage>
        <taxon>Eukaryota</taxon>
        <taxon>Fungi</taxon>
        <taxon>Dikarya</taxon>
        <taxon>Ascomycota</taxon>
        <taxon>Pezizomycotina</taxon>
        <taxon>Sordariomycetes</taxon>
        <taxon>Hypocreomycetidae</taxon>
        <taxon>Hypocreales</taxon>
        <taxon>Hypocreaceae</taxon>
        <taxon>Trichoderma</taxon>
    </lineage>
</organism>
<evidence type="ECO:0000256" key="1">
    <source>
        <dbReference type="SAM" id="Phobius"/>
    </source>
</evidence>
<evidence type="ECO:0000313" key="3">
    <source>
        <dbReference type="Proteomes" id="UP000007115"/>
    </source>
</evidence>
<gene>
    <name evidence="2" type="ORF">TRIVIDRAFT_219710</name>
</gene>
<dbReference type="EMBL" id="ABDF02000004">
    <property type="protein sequence ID" value="EHK24251.1"/>
    <property type="molecule type" value="Genomic_DNA"/>
</dbReference>
<keyword evidence="1" id="KW-1133">Transmembrane helix</keyword>
<protein>
    <submittedName>
        <fullName evidence="2">Uncharacterized protein</fullName>
    </submittedName>
</protein>
<dbReference type="HOGENOM" id="CLU_1875721_0_0_1"/>
<dbReference type="GeneID" id="25791438"/>
<evidence type="ECO:0000313" key="2">
    <source>
        <dbReference type="EMBL" id="EHK24251.1"/>
    </source>
</evidence>